<dbReference type="PANTHER" id="PTHR35372">
    <property type="entry name" value="ATP BINDING PROTEIN-RELATED"/>
    <property type="match status" value="1"/>
</dbReference>
<dbReference type="Gene3D" id="3.40.50.300">
    <property type="entry name" value="P-loop containing nucleotide triphosphate hydrolases"/>
    <property type="match status" value="1"/>
</dbReference>
<name>A0A520KXY0_9EURY</name>
<dbReference type="InterPro" id="IPR027417">
    <property type="entry name" value="P-loop_NTPase"/>
</dbReference>
<evidence type="ECO:0000256" key="3">
    <source>
        <dbReference type="ARBA" id="ARBA00022840"/>
    </source>
</evidence>
<dbReference type="GO" id="GO:0016787">
    <property type="term" value="F:hydrolase activity"/>
    <property type="evidence" value="ECO:0007669"/>
    <property type="project" value="UniProtKB-KW"/>
</dbReference>
<dbReference type="Pfam" id="PF08706">
    <property type="entry name" value="D5_N"/>
    <property type="match status" value="1"/>
</dbReference>
<dbReference type="Pfam" id="PF09250">
    <property type="entry name" value="Prim-Pol"/>
    <property type="match status" value="1"/>
</dbReference>
<feature type="region of interest" description="Disordered" evidence="4">
    <location>
        <begin position="333"/>
        <end position="355"/>
    </location>
</feature>
<evidence type="ECO:0000259" key="5">
    <source>
        <dbReference type="PROSITE" id="PS51206"/>
    </source>
</evidence>
<dbReference type="AlphaFoldDB" id="A0A520KXY0"/>
<dbReference type="Pfam" id="PF19263">
    <property type="entry name" value="DUF5906"/>
    <property type="match status" value="1"/>
</dbReference>
<dbReference type="NCBIfam" id="TIGR01613">
    <property type="entry name" value="primase_Cterm"/>
    <property type="match status" value="1"/>
</dbReference>
<feature type="region of interest" description="Disordered" evidence="4">
    <location>
        <begin position="1"/>
        <end position="26"/>
    </location>
</feature>
<protein>
    <recommendedName>
        <fullName evidence="5">SF3 helicase domain-containing protein</fullName>
    </recommendedName>
</protein>
<organism evidence="6 7">
    <name type="scientific">Candidatus Methanolliviera hydrocarbonicum</name>
    <dbReference type="NCBI Taxonomy" id="2491085"/>
    <lineage>
        <taxon>Archaea</taxon>
        <taxon>Methanobacteriati</taxon>
        <taxon>Methanobacteriota</taxon>
        <taxon>Candidatus Methanoliparia</taxon>
        <taxon>Candidatus Methanoliparales</taxon>
        <taxon>Candidatus Methanollivieraceae</taxon>
        <taxon>Candidatus Methanolliviera</taxon>
    </lineage>
</organism>
<accession>A0A520KXY0</accession>
<proteinExistence type="predicted"/>
<dbReference type="GO" id="GO:0005524">
    <property type="term" value="F:ATP binding"/>
    <property type="evidence" value="ECO:0007669"/>
    <property type="project" value="UniProtKB-KW"/>
</dbReference>
<evidence type="ECO:0000256" key="1">
    <source>
        <dbReference type="ARBA" id="ARBA00022741"/>
    </source>
</evidence>
<dbReference type="InterPro" id="IPR014818">
    <property type="entry name" value="Phage/plasmid_primase_P4_C"/>
</dbReference>
<dbReference type="InterPro" id="IPR045455">
    <property type="entry name" value="NrS-1_pol-like_helicase"/>
</dbReference>
<reference evidence="6 7" key="1">
    <citation type="journal article" date="2019" name="Nat. Microbiol.">
        <title>Wide diversity of methane and short-chain alkane metabolisms in uncultured archaea.</title>
        <authorList>
            <person name="Borrel G."/>
            <person name="Adam P.S."/>
            <person name="McKay L.J."/>
            <person name="Chen L.X."/>
            <person name="Sierra-Garcia I.N."/>
            <person name="Sieber C.M."/>
            <person name="Letourneur Q."/>
            <person name="Ghozlane A."/>
            <person name="Andersen G.L."/>
            <person name="Li W.J."/>
            <person name="Hallam S.J."/>
            <person name="Muyzer G."/>
            <person name="de Oliveira V.M."/>
            <person name="Inskeep W.P."/>
            <person name="Banfield J.F."/>
            <person name="Gribaldo S."/>
        </authorList>
    </citation>
    <scope>NUCLEOTIDE SEQUENCE [LARGE SCALE GENOMIC DNA]</scope>
    <source>
        <strain evidence="6">NM1b</strain>
    </source>
</reference>
<dbReference type="InterPro" id="IPR015330">
    <property type="entry name" value="DNA_primase/pol_bifunc_N"/>
</dbReference>
<feature type="compositionally biased region" description="Basic and acidic residues" evidence="4">
    <location>
        <begin position="338"/>
        <end position="351"/>
    </location>
</feature>
<keyword evidence="2" id="KW-0378">Hydrolase</keyword>
<dbReference type="Proteomes" id="UP000320766">
    <property type="component" value="Unassembled WGS sequence"/>
</dbReference>
<feature type="domain" description="SF3 helicase" evidence="5">
    <location>
        <begin position="505"/>
        <end position="660"/>
    </location>
</feature>
<dbReference type="InterPro" id="IPR014015">
    <property type="entry name" value="Helicase_SF3_DNA-vir"/>
</dbReference>
<gene>
    <name evidence="6" type="ORF">EF807_02255</name>
</gene>
<evidence type="ECO:0000256" key="2">
    <source>
        <dbReference type="ARBA" id="ARBA00022801"/>
    </source>
</evidence>
<evidence type="ECO:0000256" key="4">
    <source>
        <dbReference type="SAM" id="MobiDB-lite"/>
    </source>
</evidence>
<sequence>MDIEKKEEEEVGETKEGGEALSGLGVDTGKKISTVFNQRGVGFVLLPAGQKKPPDRPEWQKKENQYSFQEINGYRGARNIGLVASFGYIILDVDDPSALNGLELPKSTKWETRTNAERHAIWFKCEDSKRALSKKGGHADKGKLELFDSRQLVEVEDEQGKKTLHYAPIGEIKLRRTYEVIPPSWKRVDGKRTEYRFLDGGEIAPRTIPLERLISSLDKLGIVFSSKPAKKAKKASVGTIAIPSLEKGKKKNETPTNAANPVTANDLPPIELEKSILLSTPEGDRNNQLNGSSFNLALKGEEYEIVLAELAPVARKIGLIPQEIEPTIRSGWSAGMDQRTEEEAESERKGGGDPSIFMENRKVVTKLIADDIMSDSTFKTRRGDLEIFCYDAGTGIYNEGGDELIREEVTRRLGRSSGEHVKNEVIGHIRDSTLTEQSAFNKHTSLLHMENGIFDLSQVDGNGDTTELGGFDPEIISITKLPIRYAECADCPKFKEFLEEILTPSDILAVQEIFGSCLLKDYRFQKAVMCVGDGSNGKSTLLNVLKEFLGRDNAVSIPLQDLSRRFTPAQLFGKLADIHPDLPSKALRETGIFKMLTGGDPITAEVKYKAKFITFRNYAKLIFSTNEIPKSSDDSDAFFRRWILINFPNKFEGDEDDTLHWRKIATPEELSGIFNWALIGLRRLLDRGNFEHHETEKVRDEYQRMASPLYAFTKDRIEEDPEELISKEDFYNSFVDYCKSESLPVISKSVVGKELPEYVHVVSQYKRVSSGRATVWKGIKYRTDTDTDTDTETNLRDYLGEEEEEEL</sequence>
<dbReference type="InterPro" id="IPR051620">
    <property type="entry name" value="ORF904-like_C"/>
</dbReference>
<dbReference type="EMBL" id="RXIL01000038">
    <property type="protein sequence ID" value="RZN71654.1"/>
    <property type="molecule type" value="Genomic_DNA"/>
</dbReference>
<dbReference type="PROSITE" id="PS51206">
    <property type="entry name" value="SF3_HELICASE_1"/>
    <property type="match status" value="1"/>
</dbReference>
<feature type="compositionally biased region" description="Basic and acidic residues" evidence="4">
    <location>
        <begin position="1"/>
        <end position="18"/>
    </location>
</feature>
<keyword evidence="1" id="KW-0547">Nucleotide-binding</keyword>
<comment type="caution">
    <text evidence="6">The sequence shown here is derived from an EMBL/GenBank/DDBJ whole genome shotgun (WGS) entry which is preliminary data.</text>
</comment>
<keyword evidence="3" id="KW-0067">ATP-binding</keyword>
<dbReference type="SUPFAM" id="SSF52540">
    <property type="entry name" value="P-loop containing nucleoside triphosphate hydrolases"/>
    <property type="match status" value="1"/>
</dbReference>
<evidence type="ECO:0000313" key="6">
    <source>
        <dbReference type="EMBL" id="RZN71654.1"/>
    </source>
</evidence>
<dbReference type="PANTHER" id="PTHR35372:SF2">
    <property type="entry name" value="SF3 HELICASE DOMAIN-CONTAINING PROTEIN"/>
    <property type="match status" value="1"/>
</dbReference>
<evidence type="ECO:0000313" key="7">
    <source>
        <dbReference type="Proteomes" id="UP000320766"/>
    </source>
</evidence>
<dbReference type="InterPro" id="IPR006500">
    <property type="entry name" value="Helicase_put_C_phage/plasmid"/>
</dbReference>